<organism evidence="1 2">
    <name type="scientific">Phytophthora fragariaefolia</name>
    <dbReference type="NCBI Taxonomy" id="1490495"/>
    <lineage>
        <taxon>Eukaryota</taxon>
        <taxon>Sar</taxon>
        <taxon>Stramenopiles</taxon>
        <taxon>Oomycota</taxon>
        <taxon>Peronosporomycetes</taxon>
        <taxon>Peronosporales</taxon>
        <taxon>Peronosporaceae</taxon>
        <taxon>Phytophthora</taxon>
    </lineage>
</organism>
<accession>A0A9W7CRE7</accession>
<dbReference type="EMBL" id="BSXT01001173">
    <property type="protein sequence ID" value="GMF39479.1"/>
    <property type="molecule type" value="Genomic_DNA"/>
</dbReference>
<comment type="caution">
    <text evidence="1">The sequence shown here is derived from an EMBL/GenBank/DDBJ whole genome shotgun (WGS) entry which is preliminary data.</text>
</comment>
<dbReference type="Proteomes" id="UP001165121">
    <property type="component" value="Unassembled WGS sequence"/>
</dbReference>
<gene>
    <name evidence="1" type="ORF">Pfra01_001173600</name>
</gene>
<keyword evidence="2" id="KW-1185">Reference proteome</keyword>
<sequence>MANAVEARLGVNYFDDMLSETFSNKRGNASAAVVMASLKAIEALLCALKATRKTCLDPTLVVHAQSARVALVESYDTRRLLYPRARIEAGDGLLTAAERRADADQLEQYSFSGAIYKIFMSILPLLRSARHPRLHLLNLLITALPELLEKGVSAADTDAQELDKRRLRRILEVLGTICRPVPSEHWRYYNLIDPDLELTDSMTWKIVELVVRLLRLYPPSRYCVEKLPHHADANKNADDNGDILVPRMLWEAVRMWVASPMFSEVAAKEWKDESLVEGLTKIDKTIPAFIHLKHSSQQDARMIIDFVEFAKAHREKLSKFDCFEKPSFVNLQVAQKAIQIRCAFDTNGSEAIADATLLVIWSALKGDNNDETGHLIENDIRAIQFILCDLLHGKEEAQKSDDLTVTQFFCGLMDVVNIISSAKNAASADLWRQFVTEVLCEPKFLTILLFILARNDEETNGQMNNAALWEILRFALNQLALESSDKLVQLKTVIPLLQHLAYIEPSEKSSPEQRLTQPQLAEVINRLEASLPNDARYILISRCLLHESSYIRKAAASGIIQIVSQMNPAALDWITQKKEIRDDPFGCSFVRDDKMTTLETTLMESPLPVIRSNDYQPSENELSSQLTKLAHLRKVISGTSSAFENMKEAAFKELVLLIENAPVELFALLEELNRLTDFMELLRPVFQFETDRSDALMVQQALLLLRTLLLRSRLLRSAMQRDSSTMELLMPYIFHSSAAIRTQMYYVLLLLTCAVENFVPEGAPVGSFISNKAELIGEAALPDILKSTFGLYSNRWTRCFIVTCSLKDQLLVSYALLTNEADSSWFREVKAIIQQTPSCKDETYVELNGTNSSFSSLIDAEYTHIARSLREAPSHGKCLNALYHLMTLCGAWYCARKRFVEEWEADFERYLSVPPKSERDEVIIGSIVNILSVLFCSMTRGEQLRALVVIKRNILPLLKQSQSKVLSLQVARLLLNMSGSKIANLFLSLAADTDIIAIICTKYSAIYATEPVLHTVMLEVLLRFAFPMDNNSDLHLSTASREKICKRLAEMLSPLLTIVCRHRVPGSFLERSVVIVGSQCMIAILRTLPRDFLLAGDNPLLHTDTSILLDGSWASRLLFDHVSPIRELGFRVIEHNLSSDPPSSRLLEMAFETSSDDTESDAVRAAASSVMAKEILRWNEYSLDQQTAIVEAFRGLKFAGRTLSLLSKSLKDNKILVCTASAFARLVRALYVENESLAPQFGNIRRELQVAGEEYDMYPLLIQVRTSSASGSYRALFLLKMLLACLGAVSP</sequence>
<dbReference type="OrthoDB" id="428850at2759"/>
<name>A0A9W7CRE7_9STRA</name>
<evidence type="ECO:0000313" key="2">
    <source>
        <dbReference type="Proteomes" id="UP001165121"/>
    </source>
</evidence>
<protein>
    <submittedName>
        <fullName evidence="1">Unnamed protein product</fullName>
    </submittedName>
</protein>
<evidence type="ECO:0000313" key="1">
    <source>
        <dbReference type="EMBL" id="GMF39479.1"/>
    </source>
</evidence>
<proteinExistence type="predicted"/>
<reference evidence="1" key="1">
    <citation type="submission" date="2023-04" db="EMBL/GenBank/DDBJ databases">
        <title>Phytophthora fragariaefolia NBRC 109709.</title>
        <authorList>
            <person name="Ichikawa N."/>
            <person name="Sato H."/>
            <person name="Tonouchi N."/>
        </authorList>
    </citation>
    <scope>NUCLEOTIDE SEQUENCE</scope>
    <source>
        <strain evidence="1">NBRC 109709</strain>
    </source>
</reference>